<sequence length="87" mass="9789">MKGNSFSLGLPSSLRWRRAGPPRWVPLPKEDRLSSPGRQALFLWSGEGGSPREEDLPFMGGQTLFRRRKTSTSLKKIGPHPKNDTPF</sequence>
<evidence type="ECO:0000256" key="1">
    <source>
        <dbReference type="SAM" id="MobiDB-lite"/>
    </source>
</evidence>
<dbReference type="Proteomes" id="UP001279734">
    <property type="component" value="Unassembled WGS sequence"/>
</dbReference>
<dbReference type="EMBL" id="BSYO01000007">
    <property type="protein sequence ID" value="GMH07309.1"/>
    <property type="molecule type" value="Genomic_DNA"/>
</dbReference>
<proteinExistence type="predicted"/>
<evidence type="ECO:0000313" key="3">
    <source>
        <dbReference type="Proteomes" id="UP001279734"/>
    </source>
</evidence>
<name>A0AAD3SAE3_NEPGR</name>
<protein>
    <submittedName>
        <fullName evidence="2">Uncharacterized protein</fullName>
    </submittedName>
</protein>
<organism evidence="2 3">
    <name type="scientific">Nepenthes gracilis</name>
    <name type="common">Slender pitcher plant</name>
    <dbReference type="NCBI Taxonomy" id="150966"/>
    <lineage>
        <taxon>Eukaryota</taxon>
        <taxon>Viridiplantae</taxon>
        <taxon>Streptophyta</taxon>
        <taxon>Embryophyta</taxon>
        <taxon>Tracheophyta</taxon>
        <taxon>Spermatophyta</taxon>
        <taxon>Magnoliopsida</taxon>
        <taxon>eudicotyledons</taxon>
        <taxon>Gunneridae</taxon>
        <taxon>Pentapetalae</taxon>
        <taxon>Caryophyllales</taxon>
        <taxon>Nepenthaceae</taxon>
        <taxon>Nepenthes</taxon>
    </lineage>
</organism>
<reference evidence="2" key="1">
    <citation type="submission" date="2023-05" db="EMBL/GenBank/DDBJ databases">
        <title>Nepenthes gracilis genome sequencing.</title>
        <authorList>
            <person name="Fukushima K."/>
        </authorList>
    </citation>
    <scope>NUCLEOTIDE SEQUENCE</scope>
    <source>
        <strain evidence="2">SING2019-196</strain>
    </source>
</reference>
<evidence type="ECO:0000313" key="2">
    <source>
        <dbReference type="EMBL" id="GMH07309.1"/>
    </source>
</evidence>
<comment type="caution">
    <text evidence="2">The sequence shown here is derived from an EMBL/GenBank/DDBJ whole genome shotgun (WGS) entry which is preliminary data.</text>
</comment>
<keyword evidence="3" id="KW-1185">Reference proteome</keyword>
<accession>A0AAD3SAE3</accession>
<dbReference type="AlphaFoldDB" id="A0AAD3SAE3"/>
<feature type="region of interest" description="Disordered" evidence="1">
    <location>
        <begin position="67"/>
        <end position="87"/>
    </location>
</feature>
<gene>
    <name evidence="2" type="ORF">Nepgr_009149</name>
</gene>